<comment type="caution">
    <text evidence="13">The sequence shown here is derived from an EMBL/GenBank/DDBJ whole genome shotgun (WGS) entry which is preliminary data.</text>
</comment>
<evidence type="ECO:0000256" key="11">
    <source>
        <dbReference type="ARBA" id="ARBA00048044"/>
    </source>
</evidence>
<evidence type="ECO:0000256" key="2">
    <source>
        <dbReference type="ARBA" id="ARBA00004141"/>
    </source>
</evidence>
<evidence type="ECO:0000256" key="7">
    <source>
        <dbReference type="ARBA" id="ARBA00023004"/>
    </source>
</evidence>
<comment type="cofactor">
    <cofactor evidence="1">
        <name>heme b</name>
        <dbReference type="ChEBI" id="CHEBI:60344"/>
    </cofactor>
</comment>
<evidence type="ECO:0000256" key="8">
    <source>
        <dbReference type="ARBA" id="ARBA00023133"/>
    </source>
</evidence>
<gene>
    <name evidence="13" type="ORF">TrLO_g10762</name>
</gene>
<organism evidence="13 14">
    <name type="scientific">Triparma laevis f. longispina</name>
    <dbReference type="NCBI Taxonomy" id="1714387"/>
    <lineage>
        <taxon>Eukaryota</taxon>
        <taxon>Sar</taxon>
        <taxon>Stramenopiles</taxon>
        <taxon>Ochrophyta</taxon>
        <taxon>Bolidophyceae</taxon>
        <taxon>Parmales</taxon>
        <taxon>Triparmaceae</taxon>
        <taxon>Triparma</taxon>
    </lineage>
</organism>
<dbReference type="InterPro" id="IPR003780">
    <property type="entry name" value="COX15/CtaA_fam"/>
</dbReference>
<evidence type="ECO:0000256" key="3">
    <source>
        <dbReference type="ARBA" id="ARBA00022692"/>
    </source>
</evidence>
<comment type="pathway">
    <text evidence="10">Porphyrin-containing compound metabolism; heme A biosynthesis; heme A from heme O: step 1/1.</text>
</comment>
<evidence type="ECO:0000313" key="13">
    <source>
        <dbReference type="EMBL" id="GMI17141.1"/>
    </source>
</evidence>
<dbReference type="InterPro" id="IPR023754">
    <property type="entry name" value="HemeA_Synthase_type2"/>
</dbReference>
<dbReference type="Pfam" id="PF02628">
    <property type="entry name" value="COX15-CtaA"/>
    <property type="match status" value="1"/>
</dbReference>
<keyword evidence="4" id="KW-0479">Metal-binding</keyword>
<comment type="catalytic activity">
    <reaction evidence="11">
        <text>Fe(II)-heme o + 2 A + H2O = Fe(II)-heme a + 2 AH2</text>
        <dbReference type="Rhea" id="RHEA:63388"/>
        <dbReference type="ChEBI" id="CHEBI:13193"/>
        <dbReference type="ChEBI" id="CHEBI:15377"/>
        <dbReference type="ChEBI" id="CHEBI:17499"/>
        <dbReference type="ChEBI" id="CHEBI:60530"/>
        <dbReference type="ChEBI" id="CHEBI:61715"/>
        <dbReference type="EC" id="1.17.99.9"/>
    </reaction>
    <physiologicalReaction direction="left-to-right" evidence="11">
        <dbReference type="Rhea" id="RHEA:63389"/>
    </physiologicalReaction>
</comment>
<dbReference type="Proteomes" id="UP001165122">
    <property type="component" value="Unassembled WGS sequence"/>
</dbReference>
<feature type="transmembrane region" description="Helical" evidence="12">
    <location>
        <begin position="176"/>
        <end position="194"/>
    </location>
</feature>
<feature type="transmembrane region" description="Helical" evidence="12">
    <location>
        <begin position="277"/>
        <end position="297"/>
    </location>
</feature>
<dbReference type="OrthoDB" id="1726137at2759"/>
<feature type="transmembrane region" description="Helical" evidence="12">
    <location>
        <begin position="347"/>
        <end position="364"/>
    </location>
</feature>
<evidence type="ECO:0000256" key="6">
    <source>
        <dbReference type="ARBA" id="ARBA00023002"/>
    </source>
</evidence>
<sequence>MILPASTSRFTYRLMSRLRLPPPPPRSKSMSAFLPPPSASPPHRPLFRLTLPKSFADNADAPAAALCFTTAGVITVLISVGGLTRLTKSGLSMVHWSPHKLSPPQTQEEWEGEFEHYKKFPEWQQRKGMSLDEFKFIFYWEWGHRMLGRLVGGIYGTGLGLLLLTKKVPTGYHGRLFGLMALGGAQGAVGWWMVKSGLTEDRRGDHKEIRVSPYRLAAHLCTAFVTYSGLVWTGLELMYPEADRRQVAGNVQKRIQEMVPKVDQAQILKNLRSFRGAAIATTGLTFITVASGAFVAGNSAGNAYNDWPLMNGQFIPITDIKEDYPNEGPFYRKFFENTALVQFDHRMLAYLTTGAVAGTVYTGLKLNGGAIGQSLKLLTPQAITALKATGAVAVAQVSLGISTLMLNVPIHLAATHQLGSLALLTSGLCLTHSLRYLAPRANVVAKQAAKVAVK</sequence>
<dbReference type="GO" id="GO:0005743">
    <property type="term" value="C:mitochondrial inner membrane"/>
    <property type="evidence" value="ECO:0007669"/>
    <property type="project" value="TreeGrafter"/>
</dbReference>
<evidence type="ECO:0000256" key="1">
    <source>
        <dbReference type="ARBA" id="ARBA00001970"/>
    </source>
</evidence>
<evidence type="ECO:0000256" key="9">
    <source>
        <dbReference type="ARBA" id="ARBA00023136"/>
    </source>
</evidence>
<keyword evidence="14" id="KW-1185">Reference proteome</keyword>
<keyword evidence="5 12" id="KW-1133">Transmembrane helix</keyword>
<dbReference type="PANTHER" id="PTHR23289:SF2">
    <property type="entry name" value="CYTOCHROME C OXIDASE ASSEMBLY PROTEIN COX15 HOMOLOG"/>
    <property type="match status" value="1"/>
</dbReference>
<feature type="transmembrane region" description="Helical" evidence="12">
    <location>
        <begin position="63"/>
        <end position="83"/>
    </location>
</feature>
<keyword evidence="9 12" id="KW-0472">Membrane</keyword>
<keyword evidence="6" id="KW-0560">Oxidoreductase</keyword>
<dbReference type="GO" id="GO:0016653">
    <property type="term" value="F:oxidoreductase activity, acting on NAD(P)H, heme protein as acceptor"/>
    <property type="evidence" value="ECO:0007669"/>
    <property type="project" value="TreeGrafter"/>
</dbReference>
<dbReference type="EMBL" id="BRXW01000277">
    <property type="protein sequence ID" value="GMI17141.1"/>
    <property type="molecule type" value="Genomic_DNA"/>
</dbReference>
<proteinExistence type="predicted"/>
<evidence type="ECO:0000313" key="14">
    <source>
        <dbReference type="Proteomes" id="UP001165122"/>
    </source>
</evidence>
<dbReference type="GO" id="GO:0120547">
    <property type="term" value="F:heme A synthase activity"/>
    <property type="evidence" value="ECO:0007669"/>
    <property type="project" value="UniProtKB-EC"/>
</dbReference>
<evidence type="ECO:0000256" key="5">
    <source>
        <dbReference type="ARBA" id="ARBA00022989"/>
    </source>
</evidence>
<reference evidence="14" key="1">
    <citation type="journal article" date="2023" name="Commun. Biol.">
        <title>Genome analysis of Parmales, the sister group of diatoms, reveals the evolutionary specialization of diatoms from phago-mixotrophs to photoautotrophs.</title>
        <authorList>
            <person name="Ban H."/>
            <person name="Sato S."/>
            <person name="Yoshikawa S."/>
            <person name="Yamada K."/>
            <person name="Nakamura Y."/>
            <person name="Ichinomiya M."/>
            <person name="Sato N."/>
            <person name="Blanc-Mathieu R."/>
            <person name="Endo H."/>
            <person name="Kuwata A."/>
            <person name="Ogata H."/>
        </authorList>
    </citation>
    <scope>NUCLEOTIDE SEQUENCE [LARGE SCALE GENOMIC DNA]</scope>
    <source>
        <strain evidence="14">NIES 3700</strain>
    </source>
</reference>
<dbReference type="AlphaFoldDB" id="A0A9W7FSF2"/>
<name>A0A9W7FSF2_9STRA</name>
<dbReference type="GO" id="GO:0006784">
    <property type="term" value="P:heme A biosynthetic process"/>
    <property type="evidence" value="ECO:0007669"/>
    <property type="project" value="InterPro"/>
</dbReference>
<feature type="transmembrane region" description="Helical" evidence="12">
    <location>
        <begin position="146"/>
        <end position="164"/>
    </location>
</feature>
<protein>
    <recommendedName>
        <fullName evidence="15">Cytochrome c oxidase assembly protein COX15</fullName>
    </recommendedName>
</protein>
<keyword evidence="3 12" id="KW-0812">Transmembrane</keyword>
<comment type="subcellular location">
    <subcellularLocation>
        <location evidence="2">Membrane</location>
        <topology evidence="2">Multi-pass membrane protein</topology>
    </subcellularLocation>
</comment>
<evidence type="ECO:0000256" key="10">
    <source>
        <dbReference type="ARBA" id="ARBA00044501"/>
    </source>
</evidence>
<keyword evidence="8" id="KW-0350">Heme biosynthesis</keyword>
<evidence type="ECO:0000256" key="4">
    <source>
        <dbReference type="ARBA" id="ARBA00022723"/>
    </source>
</evidence>
<evidence type="ECO:0008006" key="15">
    <source>
        <dbReference type="Google" id="ProtNLM"/>
    </source>
</evidence>
<dbReference type="GO" id="GO:0046872">
    <property type="term" value="F:metal ion binding"/>
    <property type="evidence" value="ECO:0007669"/>
    <property type="project" value="UniProtKB-KW"/>
</dbReference>
<evidence type="ECO:0000256" key="12">
    <source>
        <dbReference type="SAM" id="Phobius"/>
    </source>
</evidence>
<keyword evidence="7" id="KW-0408">Iron</keyword>
<accession>A0A9W7FSF2</accession>
<dbReference type="PANTHER" id="PTHR23289">
    <property type="entry name" value="CYTOCHROME C OXIDASE ASSEMBLY PROTEIN COX15"/>
    <property type="match status" value="1"/>
</dbReference>